<dbReference type="SUPFAM" id="SSF81383">
    <property type="entry name" value="F-box domain"/>
    <property type="match status" value="1"/>
</dbReference>
<dbReference type="NCBIfam" id="TIGR01640">
    <property type="entry name" value="F_box_assoc_1"/>
    <property type="match status" value="1"/>
</dbReference>
<dbReference type="Proteomes" id="UP001157006">
    <property type="component" value="Chromosome 4"/>
</dbReference>
<dbReference type="InterPro" id="IPR036047">
    <property type="entry name" value="F-box-like_dom_sf"/>
</dbReference>
<dbReference type="CDD" id="cd22157">
    <property type="entry name" value="F-box_AtFBW1-like"/>
    <property type="match status" value="1"/>
</dbReference>
<evidence type="ECO:0000313" key="2">
    <source>
        <dbReference type="EMBL" id="CAI8610239.1"/>
    </source>
</evidence>
<accession>A0AAV1AMD5</accession>
<dbReference type="InterPro" id="IPR050796">
    <property type="entry name" value="SCF_F-box_component"/>
</dbReference>
<dbReference type="EMBL" id="OX451739">
    <property type="protein sequence ID" value="CAI8610239.1"/>
    <property type="molecule type" value="Genomic_DNA"/>
</dbReference>
<sequence length="304" mass="34372">MILPHELVIQILLRLPVKSLIHFKCVCKLWLSLISHDSHFAKSHFQLTATEPNCRILHISNSTQSIDVEASLDSGISPNLDWIFPEYFTVNFPVKGSCRGFILFCGSLNIYVWNPSTGVHKRIPLSPFGSDLEAEYFYGFGYDDSTEDYLVVSMYHYNAPPLHLEYYSLKANTWKQGGDHCKVSSSCSTWWKDIMLLGKTHFKDPIVSNKSFGGGHGGWSEDRWKWGNLGLFAVVGNNPMLLADFLFLKRKLEAFSSVLEGAHSVKWLLDLDGGFSIALIYAFLASFRVPFRPSTRYDSVLGLV</sequence>
<dbReference type="Gene3D" id="1.20.1280.50">
    <property type="match status" value="1"/>
</dbReference>
<dbReference type="PANTHER" id="PTHR31672">
    <property type="entry name" value="BNACNNG10540D PROTEIN"/>
    <property type="match status" value="1"/>
</dbReference>
<evidence type="ECO:0000313" key="3">
    <source>
        <dbReference type="Proteomes" id="UP001157006"/>
    </source>
</evidence>
<gene>
    <name evidence="2" type="ORF">VFH_IV172240</name>
</gene>
<dbReference type="SMART" id="SM00256">
    <property type="entry name" value="FBOX"/>
    <property type="match status" value="1"/>
</dbReference>
<dbReference type="AlphaFoldDB" id="A0AAV1AMD5"/>
<dbReference type="Pfam" id="PF07734">
    <property type="entry name" value="FBA_1"/>
    <property type="match status" value="1"/>
</dbReference>
<dbReference type="InterPro" id="IPR001810">
    <property type="entry name" value="F-box_dom"/>
</dbReference>
<proteinExistence type="predicted"/>
<dbReference type="Pfam" id="PF00646">
    <property type="entry name" value="F-box"/>
    <property type="match status" value="1"/>
</dbReference>
<name>A0AAV1AMD5_VICFA</name>
<feature type="domain" description="F-box" evidence="1">
    <location>
        <begin position="3"/>
        <end position="43"/>
    </location>
</feature>
<evidence type="ECO:0000259" key="1">
    <source>
        <dbReference type="SMART" id="SM00256"/>
    </source>
</evidence>
<dbReference type="PANTHER" id="PTHR31672:SF13">
    <property type="entry name" value="F-BOX PROTEIN CPR30-LIKE"/>
    <property type="match status" value="1"/>
</dbReference>
<dbReference type="InterPro" id="IPR006527">
    <property type="entry name" value="F-box-assoc_dom_typ1"/>
</dbReference>
<dbReference type="InterPro" id="IPR017451">
    <property type="entry name" value="F-box-assoc_interact_dom"/>
</dbReference>
<keyword evidence="3" id="KW-1185">Reference proteome</keyword>
<organism evidence="2 3">
    <name type="scientific">Vicia faba</name>
    <name type="common">Broad bean</name>
    <name type="synonym">Faba vulgaris</name>
    <dbReference type="NCBI Taxonomy" id="3906"/>
    <lineage>
        <taxon>Eukaryota</taxon>
        <taxon>Viridiplantae</taxon>
        <taxon>Streptophyta</taxon>
        <taxon>Embryophyta</taxon>
        <taxon>Tracheophyta</taxon>
        <taxon>Spermatophyta</taxon>
        <taxon>Magnoliopsida</taxon>
        <taxon>eudicotyledons</taxon>
        <taxon>Gunneridae</taxon>
        <taxon>Pentapetalae</taxon>
        <taxon>rosids</taxon>
        <taxon>fabids</taxon>
        <taxon>Fabales</taxon>
        <taxon>Fabaceae</taxon>
        <taxon>Papilionoideae</taxon>
        <taxon>50 kb inversion clade</taxon>
        <taxon>NPAAA clade</taxon>
        <taxon>Hologalegina</taxon>
        <taxon>IRL clade</taxon>
        <taxon>Fabeae</taxon>
        <taxon>Vicia</taxon>
    </lineage>
</organism>
<protein>
    <recommendedName>
        <fullName evidence="1">F-box domain-containing protein</fullName>
    </recommendedName>
</protein>
<reference evidence="2 3" key="1">
    <citation type="submission" date="2023-01" db="EMBL/GenBank/DDBJ databases">
        <authorList>
            <person name="Kreplak J."/>
        </authorList>
    </citation>
    <scope>NUCLEOTIDE SEQUENCE [LARGE SCALE GENOMIC DNA]</scope>
</reference>